<gene>
    <name evidence="2" type="ORF">GCM10023313_10500</name>
</gene>
<organism evidence="2 3">
    <name type="scientific">Mucilaginibacter defluvii</name>
    <dbReference type="NCBI Taxonomy" id="1196019"/>
    <lineage>
        <taxon>Bacteria</taxon>
        <taxon>Pseudomonadati</taxon>
        <taxon>Bacteroidota</taxon>
        <taxon>Sphingobacteriia</taxon>
        <taxon>Sphingobacteriales</taxon>
        <taxon>Sphingobacteriaceae</taxon>
        <taxon>Mucilaginibacter</taxon>
    </lineage>
</organism>
<evidence type="ECO:0000256" key="1">
    <source>
        <dbReference type="SAM" id="Phobius"/>
    </source>
</evidence>
<keyword evidence="1" id="KW-0812">Transmembrane</keyword>
<dbReference type="Proteomes" id="UP001501436">
    <property type="component" value="Unassembled WGS sequence"/>
</dbReference>
<dbReference type="EMBL" id="BAABJI010000001">
    <property type="protein sequence ID" value="GAA4909334.1"/>
    <property type="molecule type" value="Genomic_DNA"/>
</dbReference>
<keyword evidence="1" id="KW-1133">Transmembrane helix</keyword>
<evidence type="ECO:0000313" key="2">
    <source>
        <dbReference type="EMBL" id="GAA4909334.1"/>
    </source>
</evidence>
<feature type="transmembrane region" description="Helical" evidence="1">
    <location>
        <begin position="43"/>
        <end position="60"/>
    </location>
</feature>
<reference evidence="3" key="1">
    <citation type="journal article" date="2019" name="Int. J. Syst. Evol. Microbiol.">
        <title>The Global Catalogue of Microorganisms (GCM) 10K type strain sequencing project: providing services to taxonomists for standard genome sequencing and annotation.</title>
        <authorList>
            <consortium name="The Broad Institute Genomics Platform"/>
            <consortium name="The Broad Institute Genome Sequencing Center for Infectious Disease"/>
            <person name="Wu L."/>
            <person name="Ma J."/>
        </authorList>
    </citation>
    <scope>NUCLEOTIDE SEQUENCE [LARGE SCALE GENOMIC DNA]</scope>
    <source>
        <strain evidence="3">JCM 18283</strain>
    </source>
</reference>
<protein>
    <submittedName>
        <fullName evidence="2">Uncharacterized protein</fullName>
    </submittedName>
</protein>
<proteinExistence type="predicted"/>
<sequence length="74" mass="8947">MTKETLYWMSLSSLITSHIFFSLNFDEHTGRYFGRLPESAGYIIPWRYVIIIVLYLLNYIQEEKIRKEKERKGL</sequence>
<comment type="caution">
    <text evidence="2">The sequence shown here is derived from an EMBL/GenBank/DDBJ whole genome shotgun (WGS) entry which is preliminary data.</text>
</comment>
<keyword evidence="1" id="KW-0472">Membrane</keyword>
<feature type="transmembrane region" description="Helical" evidence="1">
    <location>
        <begin position="5"/>
        <end position="23"/>
    </location>
</feature>
<accession>A0ABP9FP85</accession>
<keyword evidence="3" id="KW-1185">Reference proteome</keyword>
<name>A0ABP9FP85_9SPHI</name>
<evidence type="ECO:0000313" key="3">
    <source>
        <dbReference type="Proteomes" id="UP001501436"/>
    </source>
</evidence>